<comment type="caution">
    <text evidence="1">The sequence shown here is derived from an EMBL/GenBank/DDBJ whole genome shotgun (WGS) entry which is preliminary data.</text>
</comment>
<organism evidence="1 2">
    <name type="scientific">Pseudomonas syringae pv. ribicola</name>
    <dbReference type="NCBI Taxonomy" id="55398"/>
    <lineage>
        <taxon>Bacteria</taxon>
        <taxon>Pseudomonadati</taxon>
        <taxon>Pseudomonadota</taxon>
        <taxon>Gammaproteobacteria</taxon>
        <taxon>Pseudomonadales</taxon>
        <taxon>Pseudomonadaceae</taxon>
        <taxon>Pseudomonas</taxon>
    </lineage>
</organism>
<reference evidence="1 2" key="1">
    <citation type="submission" date="2018-08" db="EMBL/GenBank/DDBJ databases">
        <title>Recombination of ecologically and evolutionarily significant loci maintains genetic cohesion in the Pseudomonas syringae species complex.</title>
        <authorList>
            <person name="Dillon M."/>
            <person name="Thakur S."/>
            <person name="Almeida R.N.D."/>
            <person name="Weir B.S."/>
            <person name="Guttman D.S."/>
        </authorList>
    </citation>
    <scope>NUCLEOTIDE SEQUENCE [LARGE SCALE GENOMIC DNA]</scope>
    <source>
        <strain evidence="1 2">ICMP 3883</strain>
    </source>
</reference>
<proteinExistence type="predicted"/>
<evidence type="ECO:0000313" key="2">
    <source>
        <dbReference type="Proteomes" id="UP000280292"/>
    </source>
</evidence>
<protein>
    <submittedName>
        <fullName evidence="1">Uncharacterized protein</fullName>
    </submittedName>
</protein>
<name>A0A3M2W6R1_PSESI</name>
<gene>
    <name evidence="1" type="ORF">ALQ95_01958</name>
</gene>
<feature type="non-terminal residue" evidence="1">
    <location>
        <position position="93"/>
    </location>
</feature>
<dbReference type="Proteomes" id="UP000280292">
    <property type="component" value="Unassembled WGS sequence"/>
</dbReference>
<accession>A0A3M2W6R1</accession>
<dbReference type="AlphaFoldDB" id="A0A3M2W6R1"/>
<sequence length="93" mass="10437">HTVCSASFFVLAPVWIIVQTLRVECRSERSASGLECAVQRRASPNAFRRWSVRNDNLNYRAALRVACRSGRSASGLECAVQRRVVTQSVTQRI</sequence>
<feature type="non-terminal residue" evidence="1">
    <location>
        <position position="1"/>
    </location>
</feature>
<evidence type="ECO:0000313" key="1">
    <source>
        <dbReference type="EMBL" id="RML47170.1"/>
    </source>
</evidence>
<dbReference type="EMBL" id="RBNR01000031">
    <property type="protein sequence ID" value="RML47170.1"/>
    <property type="molecule type" value="Genomic_DNA"/>
</dbReference>